<feature type="transmembrane region" description="Helical" evidence="1">
    <location>
        <begin position="64"/>
        <end position="83"/>
    </location>
</feature>
<protein>
    <submittedName>
        <fullName evidence="2">Uncharacterized protein</fullName>
    </submittedName>
</protein>
<dbReference type="AlphaFoldDB" id="A0A5D6W633"/>
<proteinExistence type="predicted"/>
<keyword evidence="1" id="KW-0812">Transmembrane</keyword>
<name>A0A5D6W633_9FIRM</name>
<dbReference type="Proteomes" id="UP000323646">
    <property type="component" value="Unassembled WGS sequence"/>
</dbReference>
<dbReference type="RefSeq" id="WP_149170840.1">
    <property type="nucleotide sequence ID" value="NZ_VTOY01000002.1"/>
</dbReference>
<organism evidence="2 3">
    <name type="scientific">Selenomonas ruminis</name>
    <dbReference type="NCBI Taxonomy" id="2593411"/>
    <lineage>
        <taxon>Bacteria</taxon>
        <taxon>Bacillati</taxon>
        <taxon>Bacillota</taxon>
        <taxon>Negativicutes</taxon>
        <taxon>Selenomonadales</taxon>
        <taxon>Selenomonadaceae</taxon>
        <taxon>Selenomonas</taxon>
    </lineage>
</organism>
<evidence type="ECO:0000313" key="2">
    <source>
        <dbReference type="EMBL" id="TYZ23911.1"/>
    </source>
</evidence>
<keyword evidence="3" id="KW-1185">Reference proteome</keyword>
<keyword evidence="1" id="KW-0472">Membrane</keyword>
<evidence type="ECO:0000256" key="1">
    <source>
        <dbReference type="SAM" id="Phobius"/>
    </source>
</evidence>
<feature type="transmembrane region" description="Helical" evidence="1">
    <location>
        <begin position="104"/>
        <end position="125"/>
    </location>
</feature>
<feature type="transmembrane region" description="Helical" evidence="1">
    <location>
        <begin position="33"/>
        <end position="52"/>
    </location>
</feature>
<dbReference type="OrthoDB" id="1665933at2"/>
<sequence length="145" mass="17238">MMNLIDWFNEKKKLADDIVDRGKFWILCTRKHSYIFCFTITYLVLFWNYWPFFLRQGILGLQPFKLFGIFFGGVGGEWLYRCGQYFLLDNPRKISENELKKEGVYVILGIIIIGMLLIMIQILVWNCWHVDLSWLTGVGPAMRRL</sequence>
<reference evidence="2 3" key="1">
    <citation type="submission" date="2019-08" db="EMBL/GenBank/DDBJ databases">
        <title>Selenomonas sp. mPRGC5 and Selenomonas sp. mPRGC8 isolated from ruminal fluid of dairy goat (Capra hircus).</title>
        <authorList>
            <person name="Poothong S."/>
            <person name="Nuengjamnong C."/>
            <person name="Tanasupawat S."/>
        </authorList>
    </citation>
    <scope>NUCLEOTIDE SEQUENCE [LARGE SCALE GENOMIC DNA]</scope>
    <source>
        <strain evidence="3">mPRGC5</strain>
    </source>
</reference>
<gene>
    <name evidence="2" type="ORF">FZ040_04080</name>
</gene>
<keyword evidence="1" id="KW-1133">Transmembrane helix</keyword>
<accession>A0A5D6W633</accession>
<evidence type="ECO:0000313" key="3">
    <source>
        <dbReference type="Proteomes" id="UP000323646"/>
    </source>
</evidence>
<comment type="caution">
    <text evidence="2">The sequence shown here is derived from an EMBL/GenBank/DDBJ whole genome shotgun (WGS) entry which is preliminary data.</text>
</comment>
<dbReference type="EMBL" id="VTOY01000002">
    <property type="protein sequence ID" value="TYZ23911.1"/>
    <property type="molecule type" value="Genomic_DNA"/>
</dbReference>